<feature type="repeat" description="CHCR" evidence="7">
    <location>
        <begin position="1293"/>
        <end position="1438"/>
    </location>
</feature>
<name>A0A0S4IWU3_BODSA</name>
<dbReference type="OrthoDB" id="2113814at2759"/>
<reference evidence="10" key="1">
    <citation type="submission" date="2015-09" db="EMBL/GenBank/DDBJ databases">
        <authorList>
            <consortium name="Pathogen Informatics"/>
        </authorList>
    </citation>
    <scope>NUCLEOTIDE SEQUENCE [LARGE SCALE GENOMIC DNA]</scope>
    <source>
        <strain evidence="10">Lake Konstanz</strain>
    </source>
</reference>
<gene>
    <name evidence="9" type="ORF">BSAL_71965</name>
</gene>
<keyword evidence="3 6" id="KW-0472">Membrane</keyword>
<accession>A0A0S4IWU3</accession>
<evidence type="ECO:0000313" key="10">
    <source>
        <dbReference type="Proteomes" id="UP000051952"/>
    </source>
</evidence>
<keyword evidence="4 6" id="KW-0168">Coated pit</keyword>
<keyword evidence="5 6" id="KW-0968">Cytoplasmic vesicle</keyword>
<dbReference type="GO" id="GO:0005198">
    <property type="term" value="F:structural molecule activity"/>
    <property type="evidence" value="ECO:0007669"/>
    <property type="project" value="InterPro"/>
</dbReference>
<comment type="subcellular location">
    <subcellularLocation>
        <location evidence="6">Cytoplasmic vesicle membrane</location>
        <topology evidence="6">Peripheral membrane protein</topology>
        <orientation evidence="6">Cytoplasmic side</orientation>
    </subcellularLocation>
    <subcellularLocation>
        <location evidence="6">Membrane</location>
        <location evidence="6">Coated pit</location>
        <topology evidence="6">Peripheral membrane protein</topology>
        <orientation evidence="6">Cytoplasmic side</orientation>
    </subcellularLocation>
</comment>
<dbReference type="Pfam" id="PF00637">
    <property type="entry name" value="Clathrin"/>
    <property type="match status" value="7"/>
</dbReference>
<proteinExistence type="inferred from homology"/>
<dbReference type="OMA" id="HCYDLLH"/>
<dbReference type="PANTHER" id="PTHR10292">
    <property type="entry name" value="CLATHRIN HEAVY CHAIN RELATED"/>
    <property type="match status" value="1"/>
</dbReference>
<evidence type="ECO:0000256" key="1">
    <source>
        <dbReference type="ARBA" id="ARBA00009535"/>
    </source>
</evidence>
<dbReference type="InterPro" id="IPR011990">
    <property type="entry name" value="TPR-like_helical_dom_sf"/>
</dbReference>
<feature type="repeat" description="CHCR" evidence="7">
    <location>
        <begin position="997"/>
        <end position="1141"/>
    </location>
</feature>
<comment type="function">
    <text evidence="6">Clathrin is the major protein of the polyhedral coat of coated pits and vesicles.</text>
</comment>
<feature type="repeat" description="CHCR" evidence="7">
    <location>
        <begin position="1145"/>
        <end position="1288"/>
    </location>
</feature>
<evidence type="ECO:0000256" key="5">
    <source>
        <dbReference type="ARBA" id="ARBA00023329"/>
    </source>
</evidence>
<dbReference type="Proteomes" id="UP000051952">
    <property type="component" value="Unassembled WGS sequence"/>
</dbReference>
<dbReference type="EMBL" id="CYKH01000567">
    <property type="protein sequence ID" value="CUG06204.1"/>
    <property type="molecule type" value="Genomic_DNA"/>
</dbReference>
<evidence type="ECO:0000313" key="9">
    <source>
        <dbReference type="EMBL" id="CUG06204.1"/>
    </source>
</evidence>
<evidence type="ECO:0000256" key="3">
    <source>
        <dbReference type="ARBA" id="ARBA00023136"/>
    </source>
</evidence>
<keyword evidence="10" id="KW-1185">Reference proteome</keyword>
<feature type="repeat" description="CHCR" evidence="7">
    <location>
        <begin position="851"/>
        <end position="990"/>
    </location>
</feature>
<dbReference type="GO" id="GO:0030130">
    <property type="term" value="C:clathrin coat of trans-Golgi network vesicle"/>
    <property type="evidence" value="ECO:0007669"/>
    <property type="project" value="InterPro"/>
</dbReference>
<evidence type="ECO:0000256" key="2">
    <source>
        <dbReference type="ARBA" id="ARBA00022737"/>
    </source>
</evidence>
<dbReference type="Pfam" id="PF09268">
    <property type="entry name" value="Clathrin-link"/>
    <property type="match status" value="1"/>
</dbReference>
<dbReference type="InterPro" id="IPR016341">
    <property type="entry name" value="Clathrin_heavy_chain"/>
</dbReference>
<dbReference type="Pfam" id="PF13838">
    <property type="entry name" value="Clathrin_H_link"/>
    <property type="match status" value="1"/>
</dbReference>
<dbReference type="InterPro" id="IPR000547">
    <property type="entry name" value="Clathrin_H-chain/VPS_repeat"/>
</dbReference>
<dbReference type="InterPro" id="IPR015348">
    <property type="entry name" value="Clathrin_H-chain_linker_core"/>
</dbReference>
<dbReference type="PANTHER" id="PTHR10292:SF1">
    <property type="entry name" value="CLATHRIN HEAVY CHAIN"/>
    <property type="match status" value="1"/>
</dbReference>
<dbReference type="InterPro" id="IPR016024">
    <property type="entry name" value="ARM-type_fold"/>
</dbReference>
<comment type="similarity">
    <text evidence="1 6">Belongs to the clathrin heavy chain family.</text>
</comment>
<dbReference type="GO" id="GO:0032051">
    <property type="term" value="F:clathrin light chain binding"/>
    <property type="evidence" value="ECO:0007669"/>
    <property type="project" value="InterPro"/>
</dbReference>
<feature type="repeat" description="CHCR" evidence="7">
    <location>
        <begin position="1441"/>
        <end position="1584"/>
    </location>
</feature>
<protein>
    <recommendedName>
        <fullName evidence="6">Clathrin heavy chain</fullName>
    </recommendedName>
</protein>
<dbReference type="FunFam" id="1.25.40.10:FF:000001">
    <property type="entry name" value="Clathrin heavy chain"/>
    <property type="match status" value="1"/>
</dbReference>
<feature type="repeat" description="CHCR" evidence="7">
    <location>
        <begin position="704"/>
        <end position="846"/>
    </location>
</feature>
<dbReference type="SUPFAM" id="SSF50989">
    <property type="entry name" value="Clathrin heavy-chain terminal domain"/>
    <property type="match status" value="1"/>
</dbReference>
<dbReference type="InterPro" id="IPR055358">
    <property type="entry name" value="CHCR"/>
</dbReference>
<feature type="repeat" description="CHCR" evidence="7">
    <location>
        <begin position="543"/>
        <end position="702"/>
    </location>
</feature>
<organism evidence="9 10">
    <name type="scientific">Bodo saltans</name>
    <name type="common">Flagellated protozoan</name>
    <dbReference type="NCBI Taxonomy" id="75058"/>
    <lineage>
        <taxon>Eukaryota</taxon>
        <taxon>Discoba</taxon>
        <taxon>Euglenozoa</taxon>
        <taxon>Kinetoplastea</taxon>
        <taxon>Metakinetoplastina</taxon>
        <taxon>Eubodonida</taxon>
        <taxon>Bodonidae</taxon>
        <taxon>Bodo</taxon>
    </lineage>
</organism>
<dbReference type="GO" id="GO:0006898">
    <property type="term" value="P:receptor-mediated endocytosis"/>
    <property type="evidence" value="ECO:0007669"/>
    <property type="project" value="TreeGrafter"/>
</dbReference>
<keyword evidence="2" id="KW-0677">Repeat</keyword>
<dbReference type="Gene3D" id="2.130.10.110">
    <property type="entry name" value="Clathrin heavy-chain terminal domain"/>
    <property type="match status" value="1"/>
</dbReference>
<evidence type="ECO:0000256" key="7">
    <source>
        <dbReference type="PROSITE-ProRule" id="PRU01006"/>
    </source>
</evidence>
<dbReference type="Gene3D" id="1.25.40.730">
    <property type="match status" value="1"/>
</dbReference>
<dbReference type="PROSITE" id="PS50236">
    <property type="entry name" value="CHCR"/>
    <property type="match status" value="7"/>
</dbReference>
<dbReference type="GO" id="GO:0006886">
    <property type="term" value="P:intracellular protein transport"/>
    <property type="evidence" value="ECO:0007669"/>
    <property type="project" value="UniProtKB-UniRule"/>
</dbReference>
<dbReference type="SMART" id="SM00299">
    <property type="entry name" value="CLH"/>
    <property type="match status" value="7"/>
</dbReference>
<dbReference type="SUPFAM" id="SSF48371">
    <property type="entry name" value="ARM repeat"/>
    <property type="match status" value="6"/>
</dbReference>
<feature type="domain" description="Clathrin heavy chain linker core motif" evidence="8">
    <location>
        <begin position="338"/>
        <end position="357"/>
    </location>
</feature>
<evidence type="ECO:0000259" key="8">
    <source>
        <dbReference type="Pfam" id="PF09268"/>
    </source>
</evidence>
<dbReference type="GO" id="GO:0030132">
    <property type="term" value="C:clathrin coat of coated pit"/>
    <property type="evidence" value="ECO:0007669"/>
    <property type="project" value="InterPro"/>
</dbReference>
<dbReference type="PIRSF" id="PIRSF002290">
    <property type="entry name" value="Clathrin_H_chain"/>
    <property type="match status" value="1"/>
</dbReference>
<dbReference type="Gene3D" id="1.25.40.10">
    <property type="entry name" value="Tetratricopeptide repeat domain"/>
    <property type="match status" value="3"/>
</dbReference>
<dbReference type="InterPro" id="IPR016025">
    <property type="entry name" value="Clathrin_H-chain_N"/>
</dbReference>
<sequence>MDKPIVSSELFQLNNVQGGLRPNTISFKTLTLESDKFVCVRDVQPDGQCSLVVVDLEQRTSERHNIKDAESAIMNPNSRILALRSRENLQVFNIDARERLKACAFNDTIVFWKWVDERTVGIVTNTAVYHWVLDGVVDAMPTHMFDRSQEMDAQVQILNYKADADKKWLMLSGVARAADNSMAGKTQLYSVENSASKVLDGSAGTFASIRISPTDTRNCNVMCLASNNAPSGRILMMELPTGSKTDLSLQRKLLDVQFTAPGDFPVALSISPRHKLLTVVSRCGQALLCDIWGGELITSEQVTSNIVFCGTNYNKTGGVVAVSNQGAVFHISVNDHGITPFIKTQLRNPELALRIASSANLGGVDELFRAQLNQLLEQGNYEEAARVCFRAPNNILRTRETLNRFSMAQQLPGQPAPMSTYFKVMLAESKLNSAESVELARAVVPKGGAGYVKQQFDEDKIVITEELAEIMAPVDPETAMKMFYKIEAHPRVVNLMLSRNDAQKAVAYCKRVNFTPDWRVVINNFVRVNPQEAVGLALMLHREMGPSPVLDPHDVVDMFVTAHHVQQATQFLLEILQGHDTEENGKLQTKLLEINIKHSNPTVAEKIFAGNVCSHYDGMILAPLCERAGLFQRAIECYIKAQFASNSEIDNLASIRRCLSQAQNFNAEWLIDFFGKLNQQDSLLCLQDLLTNHRQHFKVIVQVATKYSDALGSGNLIHMFLEKDLFDILYYYLGAISPYTRDPEVHFRYIEAAAEVGQLTELERMTRESPCYDAERTKNYLKAKKLSDLWPLINVCDIHNFIPELVRYLIDTNNMPMIEQFVQRRSPSKTPAVIGTLLDCNAEEAFIKNILNAAGTMCPVETLVEEVESRGRLRLIQDWLEARKNEKKTDVALHNALAKIYVDIGQNVESFLETNDYYDPLIVGKYCENRDPGYSYIAYKKGHCNDEIIELTTKNGMWKQLARHLVKVQDLELWAQVLKDNTPQRQQLVEAVQQTALPESKVSDEVSCAVRAFMNADMTHELTALLDQIVVHGEFRKNRFLENLLIMSAIRARRDKVMEYVNNLQDYDAQDIANIATGAELHEVAYTVYDKHNFKKEAITVLVQDLKDMPRARSYAAKADLPAVWTVLGQYLLQDHEVSEAIDALIRAKNPDFVEQVSAAAERVNQYGDLIKYLSMARRESKSKDSKIDTFIVLTYAKTGRLADLEEFLKDTHGVQVLSVADKCFADGLYDSARVLYTAASNFPKLALTLIKLKNLQGAVEAAVRAQSIKTWKEVIVACLEANEIKLANQCAVPLVIQAEELPGVVRLYEQMALWEDLLGVLKTAAAAQGAHMGIFTELGVLLAQYKPEKLLDHVNMYPKKINTHKMIAACEKYHHWNVLRVLHVGNEDWLAATAAMMQHVDAWDHEVFKDVTSHLGSSDIVYSAITFYVVNHPDLLMDFLSSVFKKVDAERVMNEVSKNAPLFLIRPFLEAAQDRNNKRVNESLNAMYIEEEDFAALRKSVDSFNNFDSADLSAKLEKMELFEFRKIALFLHRKNRRFFHALEVAKSNKLYQDAIETAAESADGALIEKLLDYFVKEQLQDCFAGCLYACYDYVEPHVVVEKAWTNKMTDVAMPYMIQVLAELSGKVNRLEKAMSDAQKAVKDAHPAAAANHAPLMIENFHQGHVNPGFHPTPAAGFH</sequence>
<evidence type="ECO:0000256" key="4">
    <source>
        <dbReference type="ARBA" id="ARBA00023176"/>
    </source>
</evidence>
<dbReference type="VEuPathDB" id="TriTrypDB:BSAL_71965"/>
<evidence type="ECO:0000256" key="6">
    <source>
        <dbReference type="PIRNR" id="PIRNR002290"/>
    </source>
</evidence>
<dbReference type="GO" id="GO:0071439">
    <property type="term" value="C:clathrin complex"/>
    <property type="evidence" value="ECO:0007669"/>
    <property type="project" value="InterPro"/>
</dbReference>